<keyword evidence="1" id="KW-0479">Metal-binding</keyword>
<proteinExistence type="inferred from homology"/>
<feature type="domain" description="PPM-type phosphatase" evidence="5">
    <location>
        <begin position="87"/>
        <end position="374"/>
    </location>
</feature>
<gene>
    <name evidence="6" type="ORF">JR316_000713</name>
</gene>
<dbReference type="PANTHER" id="PTHR13832:SF589">
    <property type="entry name" value="[PYRUVATE DEHYDROGENASE [ACETYL-TRANSFERRING]]-PHOSPHATASE 2, MITOCHONDRIAL"/>
    <property type="match status" value="1"/>
</dbReference>
<evidence type="ECO:0000313" key="6">
    <source>
        <dbReference type="EMBL" id="KAG5174055.1"/>
    </source>
</evidence>
<dbReference type="CDD" id="cd00143">
    <property type="entry name" value="PP2Cc"/>
    <property type="match status" value="1"/>
</dbReference>
<dbReference type="InterPro" id="IPR000222">
    <property type="entry name" value="PP2C_BS"/>
</dbReference>
<dbReference type="PROSITE" id="PS51746">
    <property type="entry name" value="PPM_2"/>
    <property type="match status" value="1"/>
</dbReference>
<evidence type="ECO:0000256" key="1">
    <source>
        <dbReference type="ARBA" id="ARBA00022723"/>
    </source>
</evidence>
<comment type="caution">
    <text evidence="6">The sequence shown here is derived from an EMBL/GenBank/DDBJ whole genome shotgun (WGS) entry which is preliminary data.</text>
</comment>
<evidence type="ECO:0000256" key="2">
    <source>
        <dbReference type="ARBA" id="ARBA00022801"/>
    </source>
</evidence>
<protein>
    <recommendedName>
        <fullName evidence="5">PPM-type phosphatase domain-containing protein</fullName>
    </recommendedName>
</protein>
<dbReference type="InterPro" id="IPR001932">
    <property type="entry name" value="PPM-type_phosphatase-like_dom"/>
</dbReference>
<evidence type="ECO:0000256" key="3">
    <source>
        <dbReference type="ARBA" id="ARBA00022912"/>
    </source>
</evidence>
<name>A0A8H7Y5A5_PSICU</name>
<dbReference type="GO" id="GO:0046872">
    <property type="term" value="F:metal ion binding"/>
    <property type="evidence" value="ECO:0007669"/>
    <property type="project" value="UniProtKB-KW"/>
</dbReference>
<dbReference type="SMART" id="SM00332">
    <property type="entry name" value="PP2Cc"/>
    <property type="match status" value="1"/>
</dbReference>
<reference evidence="6" key="1">
    <citation type="submission" date="2021-02" db="EMBL/GenBank/DDBJ databases">
        <title>Psilocybe cubensis genome.</title>
        <authorList>
            <person name="Mckernan K.J."/>
            <person name="Crawford S."/>
            <person name="Trippe A."/>
            <person name="Kane L.T."/>
            <person name="Mclaughlin S."/>
        </authorList>
    </citation>
    <scope>NUCLEOTIDE SEQUENCE [LARGE SCALE GENOMIC DNA]</scope>
    <source>
        <strain evidence="6">MGC-MH-2018</strain>
    </source>
</reference>
<keyword evidence="3 4" id="KW-0904">Protein phosphatase</keyword>
<dbReference type="InterPro" id="IPR015655">
    <property type="entry name" value="PP2C"/>
</dbReference>
<dbReference type="AlphaFoldDB" id="A0A8H7Y5A5"/>
<evidence type="ECO:0000256" key="4">
    <source>
        <dbReference type="RuleBase" id="RU003465"/>
    </source>
</evidence>
<dbReference type="SUPFAM" id="SSF81606">
    <property type="entry name" value="PP2C-like"/>
    <property type="match status" value="1"/>
</dbReference>
<evidence type="ECO:0000259" key="5">
    <source>
        <dbReference type="PROSITE" id="PS51746"/>
    </source>
</evidence>
<keyword evidence="2 4" id="KW-0378">Hydrolase</keyword>
<dbReference type="PROSITE" id="PS01032">
    <property type="entry name" value="PPM_1"/>
    <property type="match status" value="1"/>
</dbReference>
<dbReference type="GO" id="GO:0004722">
    <property type="term" value="F:protein serine/threonine phosphatase activity"/>
    <property type="evidence" value="ECO:0007669"/>
    <property type="project" value="InterPro"/>
</dbReference>
<dbReference type="Pfam" id="PF00481">
    <property type="entry name" value="PP2C"/>
    <property type="match status" value="1"/>
</dbReference>
<accession>A0A8H7Y5A5</accession>
<dbReference type="EMBL" id="JAFIQS010000001">
    <property type="protein sequence ID" value="KAG5174055.1"/>
    <property type="molecule type" value="Genomic_DNA"/>
</dbReference>
<sequence>MAYRCLLKLPSHSATKPRSIARYHDYIRAATPAGSIRVPLSSPKVIGVVNSRGNRRQILNQVHQEDFYGFATLSLPPEELRLSLKRDHGVDWDPSQVGDVLARQVLFVGIYDGHGGSAVAQYLRQELHGLFESVDKSLIPELFGWIKEIGGYFKRFKGGAIAPWIDGTNKEEMTLEARATLTFFEVDKNLSADNAAQACGATASVAVLQSLDAPATPFFSAEKLALTVAHCGDTRVLLCSTLNGQVFPMTENHYPDARIESIRLRRMMGSSLITDSYGESRWMGSLANTRCLGDLNYKKFGITPEPEVRSKLLNGREWAFLVLVSDGISSILSDAEIVDLARGCNDPKTAAERILAFSEELGGEDNATAIVVPLAGWGKITGPDATKDLRAYRQKQAVGSERQRRM</sequence>
<dbReference type="Gene3D" id="3.60.40.10">
    <property type="entry name" value="PPM-type phosphatase domain"/>
    <property type="match status" value="1"/>
</dbReference>
<organism evidence="6">
    <name type="scientific">Psilocybe cubensis</name>
    <name type="common">Psychedelic mushroom</name>
    <name type="synonym">Stropharia cubensis</name>
    <dbReference type="NCBI Taxonomy" id="181762"/>
    <lineage>
        <taxon>Eukaryota</taxon>
        <taxon>Fungi</taxon>
        <taxon>Dikarya</taxon>
        <taxon>Basidiomycota</taxon>
        <taxon>Agaricomycotina</taxon>
        <taxon>Agaricomycetes</taxon>
        <taxon>Agaricomycetidae</taxon>
        <taxon>Agaricales</taxon>
        <taxon>Agaricineae</taxon>
        <taxon>Strophariaceae</taxon>
        <taxon>Psilocybe</taxon>
    </lineage>
</organism>
<comment type="similarity">
    <text evidence="4">Belongs to the PP2C family.</text>
</comment>
<dbReference type="InterPro" id="IPR036457">
    <property type="entry name" value="PPM-type-like_dom_sf"/>
</dbReference>
<dbReference type="PANTHER" id="PTHR13832">
    <property type="entry name" value="PROTEIN PHOSPHATASE 2C"/>
    <property type="match status" value="1"/>
</dbReference>